<protein>
    <submittedName>
        <fullName evidence="1">Uncharacterized protein</fullName>
    </submittedName>
</protein>
<accession>A0A6J5NTE5</accession>
<organism evidence="1">
    <name type="scientific">uncultured Caudovirales phage</name>
    <dbReference type="NCBI Taxonomy" id="2100421"/>
    <lineage>
        <taxon>Viruses</taxon>
        <taxon>Duplodnaviria</taxon>
        <taxon>Heunggongvirae</taxon>
        <taxon>Uroviricota</taxon>
        <taxon>Caudoviricetes</taxon>
        <taxon>Peduoviridae</taxon>
        <taxon>Maltschvirus</taxon>
        <taxon>Maltschvirus maltsch</taxon>
    </lineage>
</organism>
<sequence length="96" mass="10649">MVTKYELAARAAGFTVQTFGKKGNSVQKIVRTAKDGSYCVNERGWRYACEDSNTVVPDTLPPEVIALMTEIKSHLTSAQQLMQTLETRLNTLETVP</sequence>
<proteinExistence type="predicted"/>
<name>A0A6J5NTE5_9CAUD</name>
<evidence type="ECO:0000313" key="1">
    <source>
        <dbReference type="EMBL" id="CAB4162679.1"/>
    </source>
</evidence>
<gene>
    <name evidence="1" type="ORF">UFOVP785_86</name>
</gene>
<reference evidence="1" key="1">
    <citation type="submission" date="2020-04" db="EMBL/GenBank/DDBJ databases">
        <authorList>
            <person name="Chiriac C."/>
            <person name="Salcher M."/>
            <person name="Ghai R."/>
            <person name="Kavagutti S V."/>
        </authorList>
    </citation>
    <scope>NUCLEOTIDE SEQUENCE</scope>
</reference>
<dbReference type="EMBL" id="LR796736">
    <property type="protein sequence ID" value="CAB4162679.1"/>
    <property type="molecule type" value="Genomic_DNA"/>
</dbReference>